<sequence>MSKTPPNRRGIKFEVGAAVEARDTLKNWYTANIEKIDYENEKVLIHYRQWSHRYDEWFDWTSPYLRPMERVQLRREARQEDSIIPGFHVNDKVLASWSDCRFYPAKVLAVNKDGSYTVKFYDGVVQTVKGIHVKPFTKEKRKKLPARNGEKPMLKKTEKDKKMHEENDKEVLVEEEDEISDLDGEEGEHNKSNGNGTCLEVEDISVKEENEEGVLEQVGQHNYSKSFLKKVSGPEEREEEAAMKTEDSVVFDSGMSFNEGMVKRNETEKAEVQLEQKQEETEGQALPHDRKSRRQRIRTLPGNSGSTNNVSLWVVLQQCGEPLQKCVQRCWYIHNISSGDRVGAVTRRRCAQRKRRLSVARRSSKKSKADSEKSFHNDCKSTCASTNQGKGPDPLHLTQSSSGTAVPKAQSQSESFKPTAVRKQAFHNPNRFSREPLYRVIRNQPPPVLSINLDHNLYKCGAPGCAKSFRKAKLLHYHMKYYHGDDRLMEPDQTRAMDKHTTLNNQDSSKKRCITSHECAQATVKRRSLLHSAQNYQRWPSLKDKTRENQLDSNMHSLNKDRERRFMEMEGAKERDRIKEKQTRDFLRIKFKEKKKMRKTTSDEDSVSDWSSDSCGWSEDEMGVDLDVIASPLSCSSVASTTGSQETVRCVCEVEEENDFMLQCEECLYWQHGTCMGLLEENVPERYACFICRDSPGQIRGQRQSLRYWYDRDWLSTGHMYGLSFLENYSHQNGKKIAATHQLLGDVQHVVEVLNGLQLKISVLQSQSHPDLKLWRQPWKLTEKSRMKSVALPETKTVSASASLEAIQHKEPFSSSFQDYISSEHCYQKPQTLYQVLEPRLVLKTRVESVLEDRLHNDTMLKNEQHYNGEIQPALKTSSTQLFNHSMDVGEKCEAGADGGGVKGGAQQQQWRINLLEHIETVQEDVIHRMDFIERELDVLENWLDCTGELEPPEPLDRLPELKHNIKQLLNEMGKVQQIALTCAT</sequence>
<dbReference type="InterPro" id="IPR011011">
    <property type="entry name" value="Znf_FYVE_PHD"/>
</dbReference>
<dbReference type="CDD" id="cd20453">
    <property type="entry name" value="Tudor_PHF20"/>
    <property type="match status" value="1"/>
</dbReference>
<evidence type="ECO:0000313" key="11">
    <source>
        <dbReference type="Proteomes" id="UP000830375"/>
    </source>
</evidence>
<gene>
    <name evidence="10" type="ORF">H4Q32_023421</name>
</gene>
<keyword evidence="5" id="KW-0862">Zinc</keyword>
<dbReference type="PANTHER" id="PTHR15856">
    <property type="entry name" value="PHD FINGER PROTEIN 20-RELATED"/>
    <property type="match status" value="1"/>
</dbReference>
<evidence type="ECO:0000256" key="7">
    <source>
        <dbReference type="PROSITE-ProRule" id="PRU00042"/>
    </source>
</evidence>
<feature type="compositionally biased region" description="Basic residues" evidence="8">
    <location>
        <begin position="346"/>
        <end position="366"/>
    </location>
</feature>
<feature type="domain" description="C2H2-type" evidence="9">
    <location>
        <begin position="458"/>
        <end position="488"/>
    </location>
</feature>
<feature type="compositionally biased region" description="Basic and acidic residues" evidence="8">
    <location>
        <begin position="367"/>
        <end position="379"/>
    </location>
</feature>
<evidence type="ECO:0000256" key="3">
    <source>
        <dbReference type="ARBA" id="ARBA00022737"/>
    </source>
</evidence>
<dbReference type="PROSITE" id="PS00028">
    <property type="entry name" value="ZINC_FINGER_C2H2_1"/>
    <property type="match status" value="1"/>
</dbReference>
<feature type="region of interest" description="Disordered" evidence="8">
    <location>
        <begin position="343"/>
        <end position="421"/>
    </location>
</feature>
<feature type="compositionally biased region" description="Polar residues" evidence="8">
    <location>
        <begin position="380"/>
        <end position="389"/>
    </location>
</feature>
<dbReference type="InterPro" id="IPR019786">
    <property type="entry name" value="Zinc_finger_PHD-type_CS"/>
</dbReference>
<evidence type="ECO:0000256" key="8">
    <source>
        <dbReference type="SAM" id="MobiDB-lite"/>
    </source>
</evidence>
<dbReference type="PROSITE" id="PS50157">
    <property type="entry name" value="ZINC_FINGER_C2H2_2"/>
    <property type="match status" value="1"/>
</dbReference>
<name>A0ABQ8MA88_LABRO</name>
<dbReference type="InterPro" id="IPR002999">
    <property type="entry name" value="Tudor"/>
</dbReference>
<dbReference type="Proteomes" id="UP000830375">
    <property type="component" value="Unassembled WGS sequence"/>
</dbReference>
<dbReference type="Pfam" id="PF20826">
    <property type="entry name" value="PHD_5"/>
    <property type="match status" value="1"/>
</dbReference>
<dbReference type="InterPro" id="IPR043449">
    <property type="entry name" value="PHF20-like"/>
</dbReference>
<comment type="subcellular location">
    <subcellularLocation>
        <location evidence="1">Nucleus</location>
    </subcellularLocation>
</comment>
<dbReference type="PANTHER" id="PTHR15856:SF27">
    <property type="entry name" value="PHD FINGER PROTEIN 20"/>
    <property type="match status" value="1"/>
</dbReference>
<feature type="compositionally biased region" description="Acidic residues" evidence="8">
    <location>
        <begin position="173"/>
        <end position="186"/>
    </location>
</feature>
<dbReference type="SUPFAM" id="SSF57903">
    <property type="entry name" value="FYVE/PHD zinc finger"/>
    <property type="match status" value="1"/>
</dbReference>
<dbReference type="InterPro" id="IPR013087">
    <property type="entry name" value="Znf_C2H2_type"/>
</dbReference>
<feature type="compositionally biased region" description="Basic and acidic residues" evidence="8">
    <location>
        <begin position="148"/>
        <end position="172"/>
    </location>
</feature>
<evidence type="ECO:0000256" key="5">
    <source>
        <dbReference type="ARBA" id="ARBA00022833"/>
    </source>
</evidence>
<dbReference type="Pfam" id="PF18115">
    <property type="entry name" value="Tudor_3"/>
    <property type="match status" value="1"/>
</dbReference>
<proteinExistence type="predicted"/>
<feature type="region of interest" description="Disordered" evidence="8">
    <location>
        <begin position="274"/>
        <end position="304"/>
    </location>
</feature>
<comment type="caution">
    <text evidence="10">The sequence shown here is derived from an EMBL/GenBank/DDBJ whole genome shotgun (WGS) entry which is preliminary data.</text>
</comment>
<dbReference type="SUPFAM" id="SSF63748">
    <property type="entry name" value="Tudor/PWWP/MBT"/>
    <property type="match status" value="2"/>
</dbReference>
<reference evidence="10 11" key="1">
    <citation type="submission" date="2022-01" db="EMBL/GenBank/DDBJ databases">
        <title>A high-quality chromosome-level genome assembly of rohu carp, Labeo rohita.</title>
        <authorList>
            <person name="Arick M.A. II"/>
            <person name="Hsu C.-Y."/>
            <person name="Magbanua Z."/>
            <person name="Pechanova O."/>
            <person name="Grover C."/>
            <person name="Miller E."/>
            <person name="Thrash A."/>
            <person name="Ezzel L."/>
            <person name="Alam S."/>
            <person name="Benzie J."/>
            <person name="Hamilton M."/>
            <person name="Karsi A."/>
            <person name="Lawrence M.L."/>
            <person name="Peterson D.G."/>
        </authorList>
    </citation>
    <scope>NUCLEOTIDE SEQUENCE [LARGE SCALE GENOMIC DNA]</scope>
    <source>
        <strain evidence="11">BAU-BD-2019</strain>
        <tissue evidence="10">Blood</tissue>
    </source>
</reference>
<dbReference type="InterPro" id="IPR001965">
    <property type="entry name" value="Znf_PHD"/>
</dbReference>
<evidence type="ECO:0000256" key="1">
    <source>
        <dbReference type="ARBA" id="ARBA00004123"/>
    </source>
</evidence>
<feature type="region of interest" description="Disordered" evidence="8">
    <location>
        <begin position="139"/>
        <end position="197"/>
    </location>
</feature>
<evidence type="ECO:0000256" key="6">
    <source>
        <dbReference type="ARBA" id="ARBA00023242"/>
    </source>
</evidence>
<keyword evidence="11" id="KW-1185">Reference proteome</keyword>
<dbReference type="CDD" id="cd20104">
    <property type="entry name" value="MBT_PHF20L1-like"/>
    <property type="match status" value="1"/>
</dbReference>
<evidence type="ECO:0000259" key="9">
    <source>
        <dbReference type="PROSITE" id="PS50157"/>
    </source>
</evidence>
<dbReference type="PROSITE" id="PS01359">
    <property type="entry name" value="ZF_PHD_1"/>
    <property type="match status" value="1"/>
</dbReference>
<protein>
    <submittedName>
        <fullName evidence="10">PHD finger protein 20</fullName>
    </submittedName>
</protein>
<dbReference type="Gene3D" id="3.30.40.10">
    <property type="entry name" value="Zinc/RING finger domain, C3HC4 (zinc finger)"/>
    <property type="match status" value="1"/>
</dbReference>
<feature type="compositionally biased region" description="Polar residues" evidence="8">
    <location>
        <begin position="397"/>
        <end position="416"/>
    </location>
</feature>
<dbReference type="Gene3D" id="2.30.30.140">
    <property type="match status" value="2"/>
</dbReference>
<dbReference type="InterPro" id="IPR013083">
    <property type="entry name" value="Znf_RING/FYVE/PHD"/>
</dbReference>
<evidence type="ECO:0000256" key="2">
    <source>
        <dbReference type="ARBA" id="ARBA00022723"/>
    </source>
</evidence>
<organism evidence="10 11">
    <name type="scientific">Labeo rohita</name>
    <name type="common">Indian major carp</name>
    <name type="synonym">Cyprinus rohita</name>
    <dbReference type="NCBI Taxonomy" id="84645"/>
    <lineage>
        <taxon>Eukaryota</taxon>
        <taxon>Metazoa</taxon>
        <taxon>Chordata</taxon>
        <taxon>Craniata</taxon>
        <taxon>Vertebrata</taxon>
        <taxon>Euteleostomi</taxon>
        <taxon>Actinopterygii</taxon>
        <taxon>Neopterygii</taxon>
        <taxon>Teleostei</taxon>
        <taxon>Ostariophysi</taxon>
        <taxon>Cypriniformes</taxon>
        <taxon>Cyprinidae</taxon>
        <taxon>Labeoninae</taxon>
        <taxon>Labeonini</taxon>
        <taxon>Labeo</taxon>
    </lineage>
</organism>
<dbReference type="InterPro" id="IPR041297">
    <property type="entry name" value="Crb2_Tudor"/>
</dbReference>
<accession>A0ABQ8MA88</accession>
<keyword evidence="3" id="KW-0677">Repeat</keyword>
<keyword evidence="2" id="KW-0479">Metal-binding</keyword>
<dbReference type="SMART" id="SM00249">
    <property type="entry name" value="PHD"/>
    <property type="match status" value="1"/>
</dbReference>
<keyword evidence="6" id="KW-0539">Nucleus</keyword>
<evidence type="ECO:0000256" key="4">
    <source>
        <dbReference type="ARBA" id="ARBA00022771"/>
    </source>
</evidence>
<evidence type="ECO:0000313" key="10">
    <source>
        <dbReference type="EMBL" id="KAI2659187.1"/>
    </source>
</evidence>
<dbReference type="EMBL" id="JACTAM010000011">
    <property type="protein sequence ID" value="KAI2659187.1"/>
    <property type="molecule type" value="Genomic_DNA"/>
</dbReference>
<keyword evidence="4 7" id="KW-0863">Zinc-finger</keyword>
<dbReference type="SMART" id="SM00333">
    <property type="entry name" value="TUDOR"/>
    <property type="match status" value="2"/>
</dbReference>